<name>A0A1J5TL13_9ARCH</name>
<comment type="caution">
    <text evidence="2">The sequence shown here is derived from an EMBL/GenBank/DDBJ whole genome shotgun (WGS) entry which is preliminary data.</text>
</comment>
<dbReference type="AlphaFoldDB" id="A0A1J5TL13"/>
<reference evidence="2 3" key="1">
    <citation type="submission" date="2016-08" db="EMBL/GenBank/DDBJ databases">
        <title>New Insights into Marine Group III Euryarchaeota, from dark to light.</title>
        <authorList>
            <person name="Haro-Moreno J.M."/>
            <person name="Rodriguez-Valera F."/>
            <person name="Lopez-Garcia P."/>
            <person name="Moreira D."/>
            <person name="Martin-Cuadrado A.B."/>
        </authorList>
    </citation>
    <scope>NUCLEOTIDE SEQUENCE [LARGE SCALE GENOMIC DNA]</scope>
    <source>
        <strain evidence="2">CG-Bathy1</strain>
    </source>
</reference>
<feature type="transmembrane region" description="Helical" evidence="1">
    <location>
        <begin position="37"/>
        <end position="54"/>
    </location>
</feature>
<organism evidence="2 3">
    <name type="scientific">Marine Group III euryarchaeote CG-Bathy1</name>
    <dbReference type="NCBI Taxonomy" id="1889001"/>
    <lineage>
        <taxon>Archaea</taxon>
        <taxon>Methanobacteriati</taxon>
        <taxon>Thermoplasmatota</taxon>
        <taxon>Thermoplasmata</taxon>
        <taxon>Candidatus Thermoprofundales</taxon>
    </lineage>
</organism>
<dbReference type="EMBL" id="MIYU01000019">
    <property type="protein sequence ID" value="OIR14396.1"/>
    <property type="molecule type" value="Genomic_DNA"/>
</dbReference>
<evidence type="ECO:0008006" key="4">
    <source>
        <dbReference type="Google" id="ProtNLM"/>
    </source>
</evidence>
<feature type="transmembrane region" description="Helical" evidence="1">
    <location>
        <begin position="104"/>
        <end position="128"/>
    </location>
</feature>
<protein>
    <recommendedName>
        <fullName evidence="4">Phosphatidate cytidylyltransferase</fullName>
    </recommendedName>
</protein>
<evidence type="ECO:0000313" key="2">
    <source>
        <dbReference type="EMBL" id="OIR14396.1"/>
    </source>
</evidence>
<dbReference type="Proteomes" id="UP000183815">
    <property type="component" value="Unassembled WGS sequence"/>
</dbReference>
<keyword evidence="1" id="KW-1133">Transmembrane helix</keyword>
<keyword evidence="1" id="KW-0812">Transmembrane</keyword>
<proteinExistence type="predicted"/>
<evidence type="ECO:0000313" key="3">
    <source>
        <dbReference type="Proteomes" id="UP000183815"/>
    </source>
</evidence>
<sequence length="246" mass="27959">MIEAESLLFKSIGIGSILILSGFLARDFKIKVNYTRKLNHFALFFVPIFVDYQLNTATFTDIDNLVVSGFLATTALMVFWEPIRNAIPLAQLTFEGFDRPEDRPYTLVWIITQFAVGYLVIIPFAWYFGQIGLEELVMIPILINAVGDGLAEPVGVKFGKHPYTTKGLFVDREYQRTLEGSACVWIVGLLAIWLYKIHFNSTEFIVSLLLIPPIMTITEAKSPHTWDTPFLFFSGYMSLLAICEFF</sequence>
<evidence type="ECO:0000256" key="1">
    <source>
        <dbReference type="SAM" id="Phobius"/>
    </source>
</evidence>
<keyword evidence="1" id="KW-0472">Membrane</keyword>
<gene>
    <name evidence="2" type="ORF">BEU04_02915</name>
</gene>
<feature type="transmembrane region" description="Helical" evidence="1">
    <location>
        <begin position="66"/>
        <end position="83"/>
    </location>
</feature>
<feature type="transmembrane region" description="Helical" evidence="1">
    <location>
        <begin position="6"/>
        <end position="25"/>
    </location>
</feature>
<accession>A0A1J5TL13</accession>